<evidence type="ECO:0000256" key="3">
    <source>
        <dbReference type="ARBA" id="ARBA00022692"/>
    </source>
</evidence>
<keyword evidence="5 6" id="KW-0472">Membrane</keyword>
<evidence type="ECO:0000313" key="7">
    <source>
        <dbReference type="EMBL" id="HIU28282.1"/>
    </source>
</evidence>
<dbReference type="PANTHER" id="PTHR32196">
    <property type="entry name" value="ABC TRANSPORTER PERMEASE PROTEIN YPHD-RELATED-RELATED"/>
    <property type="match status" value="1"/>
</dbReference>
<gene>
    <name evidence="7" type="ORF">IAD16_07885</name>
</gene>
<feature type="transmembrane region" description="Helical" evidence="6">
    <location>
        <begin position="266"/>
        <end position="284"/>
    </location>
</feature>
<evidence type="ECO:0000256" key="4">
    <source>
        <dbReference type="ARBA" id="ARBA00022989"/>
    </source>
</evidence>
<protein>
    <submittedName>
        <fullName evidence="7">ABC transporter permease</fullName>
    </submittedName>
</protein>
<keyword evidence="2" id="KW-1003">Cell membrane</keyword>
<dbReference type="AlphaFoldDB" id="A0A9D1L9J4"/>
<evidence type="ECO:0000256" key="5">
    <source>
        <dbReference type="ARBA" id="ARBA00023136"/>
    </source>
</evidence>
<feature type="transmembrane region" description="Helical" evidence="6">
    <location>
        <begin position="239"/>
        <end position="260"/>
    </location>
</feature>
<evidence type="ECO:0000256" key="2">
    <source>
        <dbReference type="ARBA" id="ARBA00022475"/>
    </source>
</evidence>
<dbReference type="Proteomes" id="UP000824091">
    <property type="component" value="Unassembled WGS sequence"/>
</dbReference>
<feature type="transmembrane region" description="Helical" evidence="6">
    <location>
        <begin position="6"/>
        <end position="27"/>
    </location>
</feature>
<name>A0A9D1L9J4_9FIRM</name>
<feature type="transmembrane region" description="Helical" evidence="6">
    <location>
        <begin position="183"/>
        <end position="201"/>
    </location>
</feature>
<feature type="transmembrane region" description="Helical" evidence="6">
    <location>
        <begin position="87"/>
        <end position="105"/>
    </location>
</feature>
<organism evidence="7 8">
    <name type="scientific">Candidatus Fimisoma avicola</name>
    <dbReference type="NCBI Taxonomy" id="2840826"/>
    <lineage>
        <taxon>Bacteria</taxon>
        <taxon>Bacillati</taxon>
        <taxon>Bacillota</taxon>
        <taxon>Clostridia</taxon>
        <taxon>Eubacteriales</taxon>
        <taxon>Candidatus Fimisoma</taxon>
    </lineage>
</organism>
<feature type="transmembrane region" description="Helical" evidence="6">
    <location>
        <begin position="213"/>
        <end position="232"/>
    </location>
</feature>
<keyword evidence="3 6" id="KW-0812">Transmembrane</keyword>
<evidence type="ECO:0000313" key="8">
    <source>
        <dbReference type="Proteomes" id="UP000824091"/>
    </source>
</evidence>
<dbReference type="CDD" id="cd06574">
    <property type="entry name" value="TM_PBP1_branched-chain-AA_like"/>
    <property type="match status" value="1"/>
</dbReference>
<comment type="caution">
    <text evidence="7">The sequence shown here is derived from an EMBL/GenBank/DDBJ whole genome shotgun (WGS) entry which is preliminary data.</text>
</comment>
<sequence>MTMTAFLGAIELGTIYAVLALGIFLSFRTLNMPDLTVDGSIVTGMATSAVMCSAGADPFLSLLGAAVTGAIAGLITGILHTKLKIQAILAGILVMLASYSINLRIMGKTPNVPLTQSQTIYDRAEDIFPERYAGIILGVIMLAAVIAILYMFLQTRLGFVFRATGDNEEMVRAAGVSGDSMKVMGFAISNGLVGLAGGMLAQNQGFADINSGTGMMVIGLASVILGEVVFGTSGLLRRLIAAALGAVLYRVIISEALYLGMESSDLKLVSAVIVAVALYLGILGEKGAKIRKRRRQNGKAASNS</sequence>
<comment type="subcellular location">
    <subcellularLocation>
        <location evidence="1">Cell membrane</location>
        <topology evidence="1">Multi-pass membrane protein</topology>
    </subcellularLocation>
</comment>
<proteinExistence type="predicted"/>
<accession>A0A9D1L9J4</accession>
<feature type="transmembrane region" description="Helical" evidence="6">
    <location>
        <begin position="62"/>
        <end position="80"/>
    </location>
</feature>
<dbReference type="InterPro" id="IPR001851">
    <property type="entry name" value="ABC_transp_permease"/>
</dbReference>
<dbReference type="PANTHER" id="PTHR32196:SF69">
    <property type="entry name" value="BRANCHED-CHAIN AMINO ACID TRANSPORT SYSTEM, PERMEASE PROTEIN"/>
    <property type="match status" value="1"/>
</dbReference>
<dbReference type="GO" id="GO:0005886">
    <property type="term" value="C:plasma membrane"/>
    <property type="evidence" value="ECO:0007669"/>
    <property type="project" value="UniProtKB-SubCell"/>
</dbReference>
<feature type="transmembrane region" description="Helical" evidence="6">
    <location>
        <begin position="132"/>
        <end position="153"/>
    </location>
</feature>
<keyword evidence="4 6" id="KW-1133">Transmembrane helix</keyword>
<reference evidence="7" key="2">
    <citation type="journal article" date="2021" name="PeerJ">
        <title>Extensive microbial diversity within the chicken gut microbiome revealed by metagenomics and culture.</title>
        <authorList>
            <person name="Gilroy R."/>
            <person name="Ravi A."/>
            <person name="Getino M."/>
            <person name="Pursley I."/>
            <person name="Horton D.L."/>
            <person name="Alikhan N.F."/>
            <person name="Baker D."/>
            <person name="Gharbi K."/>
            <person name="Hall N."/>
            <person name="Watson M."/>
            <person name="Adriaenssens E.M."/>
            <person name="Foster-Nyarko E."/>
            <person name="Jarju S."/>
            <person name="Secka A."/>
            <person name="Antonio M."/>
            <person name="Oren A."/>
            <person name="Chaudhuri R.R."/>
            <person name="La Ragione R."/>
            <person name="Hildebrand F."/>
            <person name="Pallen M.J."/>
        </authorList>
    </citation>
    <scope>NUCLEOTIDE SEQUENCE</scope>
    <source>
        <strain evidence="7">11300</strain>
    </source>
</reference>
<reference evidence="7" key="1">
    <citation type="submission" date="2020-10" db="EMBL/GenBank/DDBJ databases">
        <authorList>
            <person name="Gilroy R."/>
        </authorList>
    </citation>
    <scope>NUCLEOTIDE SEQUENCE</scope>
    <source>
        <strain evidence="7">11300</strain>
    </source>
</reference>
<evidence type="ECO:0000256" key="1">
    <source>
        <dbReference type="ARBA" id="ARBA00004651"/>
    </source>
</evidence>
<dbReference type="GO" id="GO:0022857">
    <property type="term" value="F:transmembrane transporter activity"/>
    <property type="evidence" value="ECO:0007669"/>
    <property type="project" value="InterPro"/>
</dbReference>
<dbReference type="Pfam" id="PF02653">
    <property type="entry name" value="BPD_transp_2"/>
    <property type="match status" value="1"/>
</dbReference>
<evidence type="ECO:0000256" key="6">
    <source>
        <dbReference type="SAM" id="Phobius"/>
    </source>
</evidence>
<dbReference type="EMBL" id="DVMO01000117">
    <property type="protein sequence ID" value="HIU28282.1"/>
    <property type="molecule type" value="Genomic_DNA"/>
</dbReference>